<evidence type="ECO:0000313" key="2">
    <source>
        <dbReference type="Proteomes" id="UP000821865"/>
    </source>
</evidence>
<proteinExistence type="predicted"/>
<dbReference type="EMBL" id="CM023477">
    <property type="protein sequence ID" value="KAH7936878.1"/>
    <property type="molecule type" value="Genomic_DNA"/>
</dbReference>
<accession>A0ACB8C7I5</accession>
<evidence type="ECO:0000313" key="1">
    <source>
        <dbReference type="EMBL" id="KAH7936878.1"/>
    </source>
</evidence>
<dbReference type="Proteomes" id="UP000821865">
    <property type="component" value="Chromosome 8"/>
</dbReference>
<keyword evidence="2" id="KW-1185">Reference proteome</keyword>
<comment type="caution">
    <text evidence="1">The sequence shown here is derived from an EMBL/GenBank/DDBJ whole genome shotgun (WGS) entry which is preliminary data.</text>
</comment>
<organism evidence="1 2">
    <name type="scientific">Dermacentor silvarum</name>
    <name type="common">Tick</name>
    <dbReference type="NCBI Taxonomy" id="543639"/>
    <lineage>
        <taxon>Eukaryota</taxon>
        <taxon>Metazoa</taxon>
        <taxon>Ecdysozoa</taxon>
        <taxon>Arthropoda</taxon>
        <taxon>Chelicerata</taxon>
        <taxon>Arachnida</taxon>
        <taxon>Acari</taxon>
        <taxon>Parasitiformes</taxon>
        <taxon>Ixodida</taxon>
        <taxon>Ixodoidea</taxon>
        <taxon>Ixodidae</taxon>
        <taxon>Rhipicephalinae</taxon>
        <taxon>Dermacentor</taxon>
    </lineage>
</organism>
<reference evidence="1" key="1">
    <citation type="submission" date="2020-05" db="EMBL/GenBank/DDBJ databases">
        <title>Large-scale comparative analyses of tick genomes elucidate their genetic diversity and vector capacities.</title>
        <authorList>
            <person name="Jia N."/>
            <person name="Wang J."/>
            <person name="Shi W."/>
            <person name="Du L."/>
            <person name="Sun Y."/>
            <person name="Zhan W."/>
            <person name="Jiang J."/>
            <person name="Wang Q."/>
            <person name="Zhang B."/>
            <person name="Ji P."/>
            <person name="Sakyi L.B."/>
            <person name="Cui X."/>
            <person name="Yuan T."/>
            <person name="Jiang B."/>
            <person name="Yang W."/>
            <person name="Lam T.T.-Y."/>
            <person name="Chang Q."/>
            <person name="Ding S."/>
            <person name="Wang X."/>
            <person name="Zhu J."/>
            <person name="Ruan X."/>
            <person name="Zhao L."/>
            <person name="Wei J."/>
            <person name="Que T."/>
            <person name="Du C."/>
            <person name="Cheng J."/>
            <person name="Dai P."/>
            <person name="Han X."/>
            <person name="Huang E."/>
            <person name="Gao Y."/>
            <person name="Liu J."/>
            <person name="Shao H."/>
            <person name="Ye R."/>
            <person name="Li L."/>
            <person name="Wei W."/>
            <person name="Wang X."/>
            <person name="Wang C."/>
            <person name="Yang T."/>
            <person name="Huo Q."/>
            <person name="Li W."/>
            <person name="Guo W."/>
            <person name="Chen H."/>
            <person name="Zhou L."/>
            <person name="Ni X."/>
            <person name="Tian J."/>
            <person name="Zhou Y."/>
            <person name="Sheng Y."/>
            <person name="Liu T."/>
            <person name="Pan Y."/>
            <person name="Xia L."/>
            <person name="Li J."/>
            <person name="Zhao F."/>
            <person name="Cao W."/>
        </authorList>
    </citation>
    <scope>NUCLEOTIDE SEQUENCE</scope>
    <source>
        <strain evidence="1">Dsil-2018</strain>
    </source>
</reference>
<name>A0ACB8C7I5_DERSI</name>
<gene>
    <name evidence="1" type="ORF">HPB49_005900</name>
</gene>
<sequence length="463" mass="50635">MKGKYNKRPDTCADDRPNTVAPATACHTPQRRPLVSSEMQASVRTTMIVDNQMCVQVPGEGISPEECQNEAGWTLAVECMSRLRQRTPASGKPNGPGGRKASPKSKFNKNVRASVITAARMPAMPLEESKAVVRPRGGLGIVKTGTTTVAAAILAAAKITSQETTMGALTGRMPAAVGERYPATLQATSCANVKDPIEEPRAEIQRQQLLQEKPQQEKKGNNIRSAQKITEATKKDDMNRVRQANETLRQEDAVLRATINKLTREIAEIRKLLLCNNEPLQILTPTTSKTEKTTPNNQETAVEEPAPQKRDVEATRKQTENDRIDNLGAKFEARFNKLEQLISVNIAAVTGMKRTIETYQAEKTNRLACIKRTLQPIVSHPANSVHDNAIMAANATTVAAGETASHWNCRGLGRKKAVIQQHIAHVARKPDVILLQETPTHRPSPATECTRASVAGEGRCDLY</sequence>
<protein>
    <submittedName>
        <fullName evidence="1">Uncharacterized protein</fullName>
    </submittedName>
</protein>